<evidence type="ECO:0000313" key="12">
    <source>
        <dbReference type="EnsemblMetazoa" id="KAF7492403.1"/>
    </source>
</evidence>
<dbReference type="GO" id="GO:0005543">
    <property type="term" value="F:phospholipid binding"/>
    <property type="evidence" value="ECO:0007669"/>
    <property type="project" value="TreeGrafter"/>
</dbReference>
<dbReference type="OrthoDB" id="344345at2759"/>
<reference evidence="11" key="2">
    <citation type="submission" date="2020-01" db="EMBL/GenBank/DDBJ databases">
        <authorList>
            <person name="Korhonen P.K.K."/>
            <person name="Guangxu M.G."/>
            <person name="Wang T.W."/>
            <person name="Stroehlein A.J.S."/>
            <person name="Young N.D."/>
            <person name="Ang C.-S.A."/>
            <person name="Fernando D.W.F."/>
            <person name="Lu H.L."/>
            <person name="Taylor S.T."/>
            <person name="Ehtesham M.E.M."/>
            <person name="Najaraj S.H.N."/>
            <person name="Harsha G.H.G."/>
            <person name="Madugundu A.M."/>
            <person name="Renuse S.R."/>
            <person name="Holt D.H."/>
            <person name="Pandey A.P."/>
            <person name="Papenfuss A.P."/>
            <person name="Gasser R.B.G."/>
            <person name="Fischer K.F."/>
        </authorList>
    </citation>
    <scope>NUCLEOTIDE SEQUENCE</scope>
    <source>
        <strain evidence="11">SSS_KF_BRIS2020</strain>
    </source>
</reference>
<gene>
    <name evidence="11" type="ORF">SSS_3233</name>
</gene>
<keyword evidence="4" id="KW-0509">mRNA transport</keyword>
<comment type="similarity">
    <text evidence="2">Belongs to the nucleoporin NSP1/NUP62 family.</text>
</comment>
<keyword evidence="13" id="KW-1185">Reference proteome</keyword>
<evidence type="ECO:0000256" key="7">
    <source>
        <dbReference type="ARBA" id="ARBA00023132"/>
    </source>
</evidence>
<dbReference type="GO" id="GO:0044613">
    <property type="term" value="C:nuclear pore central transport channel"/>
    <property type="evidence" value="ECO:0007669"/>
    <property type="project" value="TreeGrafter"/>
</dbReference>
<dbReference type="PANTHER" id="PTHR12084:SF0">
    <property type="entry name" value="NUCLEAR PORE GLYCOPROTEIN P62"/>
    <property type="match status" value="1"/>
</dbReference>
<evidence type="ECO:0000313" key="13">
    <source>
        <dbReference type="Proteomes" id="UP000070412"/>
    </source>
</evidence>
<evidence type="ECO:0000256" key="3">
    <source>
        <dbReference type="ARBA" id="ARBA00022448"/>
    </source>
</evidence>
<comment type="subcellular location">
    <subcellularLocation>
        <location evidence="1">Nucleus</location>
        <location evidence="1">Nuclear pore complex</location>
    </subcellularLocation>
</comment>
<evidence type="ECO:0000313" key="11">
    <source>
        <dbReference type="EMBL" id="KAF7492403.1"/>
    </source>
</evidence>
<dbReference type="Pfam" id="PF05064">
    <property type="entry name" value="Nsp1_C"/>
    <property type="match status" value="1"/>
</dbReference>
<evidence type="ECO:0000259" key="10">
    <source>
        <dbReference type="Pfam" id="PF05064"/>
    </source>
</evidence>
<evidence type="ECO:0000256" key="4">
    <source>
        <dbReference type="ARBA" id="ARBA00022816"/>
    </source>
</evidence>
<dbReference type="GO" id="GO:0006405">
    <property type="term" value="P:RNA export from nucleus"/>
    <property type="evidence" value="ECO:0007669"/>
    <property type="project" value="TreeGrafter"/>
</dbReference>
<dbReference type="Gene3D" id="1.20.5.170">
    <property type="match status" value="1"/>
</dbReference>
<feature type="compositionally biased region" description="Low complexity" evidence="9">
    <location>
        <begin position="108"/>
        <end position="131"/>
    </location>
</feature>
<evidence type="ECO:0000256" key="8">
    <source>
        <dbReference type="ARBA" id="ARBA00023242"/>
    </source>
</evidence>
<dbReference type="PANTHER" id="PTHR12084">
    <property type="entry name" value="NUCLEAR PORE GLYCOPROTEIN P62-RELATED"/>
    <property type="match status" value="1"/>
</dbReference>
<reference evidence="13" key="1">
    <citation type="journal article" date="2020" name="PLoS Negl. Trop. Dis.">
        <title>High-quality nuclear genome for Sarcoptes scabiei-A critical resource for a neglected parasite.</title>
        <authorList>
            <person name="Korhonen P.K."/>
            <person name="Gasser R.B."/>
            <person name="Ma G."/>
            <person name="Wang T."/>
            <person name="Stroehlein A.J."/>
            <person name="Young N.D."/>
            <person name="Ang C.S."/>
            <person name="Fernando D.D."/>
            <person name="Lu H.C."/>
            <person name="Taylor S."/>
            <person name="Reynolds S.L."/>
            <person name="Mofiz E."/>
            <person name="Najaraj S.H."/>
            <person name="Gowda H."/>
            <person name="Madugundu A."/>
            <person name="Renuse S."/>
            <person name="Holt D."/>
            <person name="Pandey A."/>
            <person name="Papenfuss A.T."/>
            <person name="Fischer K."/>
        </authorList>
    </citation>
    <scope>NUCLEOTIDE SEQUENCE [LARGE SCALE GENOMIC DNA]</scope>
</reference>
<dbReference type="GO" id="GO:0017056">
    <property type="term" value="F:structural constituent of nuclear pore"/>
    <property type="evidence" value="ECO:0007669"/>
    <property type="project" value="InterPro"/>
</dbReference>
<accession>A0A834VG84</accession>
<dbReference type="Proteomes" id="UP000070412">
    <property type="component" value="Unassembled WGS sequence"/>
</dbReference>
<keyword evidence="5" id="KW-0653">Protein transport</keyword>
<dbReference type="InterPro" id="IPR026010">
    <property type="entry name" value="NSP1/NUP62"/>
</dbReference>
<dbReference type="InterPro" id="IPR007758">
    <property type="entry name" value="Nucleoporin_NSP1_C"/>
</dbReference>
<keyword evidence="6" id="KW-0811">Translocation</keyword>
<dbReference type="AlphaFoldDB" id="A0A834VG84"/>
<dbReference type="GO" id="GO:0051028">
    <property type="term" value="P:mRNA transport"/>
    <property type="evidence" value="ECO:0007669"/>
    <property type="project" value="UniProtKB-KW"/>
</dbReference>
<evidence type="ECO:0000256" key="6">
    <source>
        <dbReference type="ARBA" id="ARBA00023010"/>
    </source>
</evidence>
<feature type="domain" description="Nucleoporin NSP1-like C-terminal" evidence="10">
    <location>
        <begin position="426"/>
        <end position="527"/>
    </location>
</feature>
<dbReference type="EnsemblMetazoa" id="SSS_3233s_mrna">
    <property type="protein sequence ID" value="KAF7492403.1"/>
    <property type="gene ID" value="SSS_3233"/>
</dbReference>
<evidence type="ECO:0000256" key="2">
    <source>
        <dbReference type="ARBA" id="ARBA00005911"/>
    </source>
</evidence>
<keyword evidence="3" id="KW-0813">Transport</keyword>
<evidence type="ECO:0000256" key="1">
    <source>
        <dbReference type="ARBA" id="ARBA00004567"/>
    </source>
</evidence>
<keyword evidence="7" id="KW-0906">Nuclear pore complex</keyword>
<reference evidence="12" key="3">
    <citation type="submission" date="2022-06" db="UniProtKB">
        <authorList>
            <consortium name="EnsemblMetazoa"/>
        </authorList>
    </citation>
    <scope>IDENTIFICATION</scope>
</reference>
<feature type="region of interest" description="Disordered" evidence="9">
    <location>
        <begin position="108"/>
        <end position="143"/>
    </location>
</feature>
<dbReference type="GO" id="GO:0006606">
    <property type="term" value="P:protein import into nucleus"/>
    <property type="evidence" value="ECO:0007669"/>
    <property type="project" value="TreeGrafter"/>
</dbReference>
<name>A0A834VG84_SARSC</name>
<evidence type="ECO:0000256" key="9">
    <source>
        <dbReference type="SAM" id="MobiDB-lite"/>
    </source>
</evidence>
<organism evidence="11">
    <name type="scientific">Sarcoptes scabiei</name>
    <name type="common">Itch mite</name>
    <name type="synonym">Acarus scabiei</name>
    <dbReference type="NCBI Taxonomy" id="52283"/>
    <lineage>
        <taxon>Eukaryota</taxon>
        <taxon>Metazoa</taxon>
        <taxon>Ecdysozoa</taxon>
        <taxon>Arthropoda</taxon>
        <taxon>Chelicerata</taxon>
        <taxon>Arachnida</taxon>
        <taxon>Acari</taxon>
        <taxon>Acariformes</taxon>
        <taxon>Sarcoptiformes</taxon>
        <taxon>Astigmata</taxon>
        <taxon>Psoroptidia</taxon>
        <taxon>Sarcoptoidea</taxon>
        <taxon>Sarcoptidae</taxon>
        <taxon>Sarcoptinae</taxon>
        <taxon>Sarcoptes</taxon>
    </lineage>
</organism>
<keyword evidence="8" id="KW-0539">Nucleus</keyword>
<sequence>MFNNTNTGFNFGQTPSTTASTIFSSPTSSFGNVFGTTANQQGNKTSMFGTQPAQSSGFNFNFTSPTTQSSSGFGTTNFAITTQPATTGFLFDTPQTTITTQSGFSFGTTQPAQATQPSATASSIFGSSSTAPQQPSLFGQTTSTSSFSLPSTGSLFGLTPSTTTATSFTGFGLNPTTTAQLSTSTFAAQQPSIFGSPAATSVAPKPTFTSGFGLTSQSSLTSTTTATTNSGFNFNFNVAKTSASILPAFSPAGLSQTAPIQFGSNVSSSVTTAADSSSFSFAVPSAPSTTASISSSTSIPSFNFNLMPSTLTTTTATTSVSVPSISSTTVISTTESAKPSFGFSTTSSLPAITSSVSTSTSSSISTTSILSLPTTAAATTSDNTLRNALKPSSGFIITPLNGSTTSSIPTTSSIVSTTSATSIQPASQTSQLTFGQLEDQINIWMNELSQFEADFHSQSQTINSWDSLLISNGQKLIEMNLIIEKLKITHKNLDHQLDFIVAQQKELEQLLEQIEENKFDSVANTVNSEREHTYSLVETVHNDLNAIGSDLKDFIRKLNENKSNQDMNDPMIQILKILNSHMDVLQWMENQIKNIKIN</sequence>
<protein>
    <submittedName>
        <fullName evidence="11">Nuclear pore glycoprotein p62</fullName>
    </submittedName>
</protein>
<dbReference type="EMBL" id="WVUK01000056">
    <property type="protein sequence ID" value="KAF7492403.1"/>
    <property type="molecule type" value="Genomic_DNA"/>
</dbReference>
<evidence type="ECO:0000256" key="5">
    <source>
        <dbReference type="ARBA" id="ARBA00022927"/>
    </source>
</evidence>
<proteinExistence type="inferred from homology"/>